<sequence>MQHQRRTQGGRGSASGGRSAAVMRRPREAKVADGGELQRPAATRAGELTEAATARRRRRGCWTAARRERGAAAARTSGGRRRNRQRPAAEQAAAVSEDGGAGEWWRWRDGDDGSDAVTTSARQRRRLGSCNGAEAHYRPVGCANRRMSTTRLSIDVILLLSLEQHFDMTMRQEAAGSYYSLVPAASEGKADEGGAEEIVDLQGLSLSDNLKHP</sequence>
<organism evidence="2 3">
    <name type="scientific">Stephania cephalantha</name>
    <dbReference type="NCBI Taxonomy" id="152367"/>
    <lineage>
        <taxon>Eukaryota</taxon>
        <taxon>Viridiplantae</taxon>
        <taxon>Streptophyta</taxon>
        <taxon>Embryophyta</taxon>
        <taxon>Tracheophyta</taxon>
        <taxon>Spermatophyta</taxon>
        <taxon>Magnoliopsida</taxon>
        <taxon>Ranunculales</taxon>
        <taxon>Menispermaceae</taxon>
        <taxon>Menispermoideae</taxon>
        <taxon>Cissampelideae</taxon>
        <taxon>Stephania</taxon>
    </lineage>
</organism>
<proteinExistence type="predicted"/>
<name>A0AAP0L7G2_9MAGN</name>
<evidence type="ECO:0000313" key="2">
    <source>
        <dbReference type="EMBL" id="KAK9165410.1"/>
    </source>
</evidence>
<feature type="region of interest" description="Disordered" evidence="1">
    <location>
        <begin position="1"/>
        <end position="116"/>
    </location>
</feature>
<dbReference type="AlphaFoldDB" id="A0AAP0L7G2"/>
<accession>A0AAP0L7G2</accession>
<feature type="compositionally biased region" description="Low complexity" evidence="1">
    <location>
        <begin position="86"/>
        <end position="98"/>
    </location>
</feature>
<feature type="compositionally biased region" description="Low complexity" evidence="1">
    <location>
        <begin position="41"/>
        <end position="52"/>
    </location>
</feature>
<comment type="caution">
    <text evidence="2">The sequence shown here is derived from an EMBL/GenBank/DDBJ whole genome shotgun (WGS) entry which is preliminary data.</text>
</comment>
<dbReference type="Proteomes" id="UP001419268">
    <property type="component" value="Unassembled WGS sequence"/>
</dbReference>
<protein>
    <submittedName>
        <fullName evidence="2">Uncharacterized protein</fullName>
    </submittedName>
</protein>
<gene>
    <name evidence="2" type="ORF">Scep_000601</name>
</gene>
<dbReference type="EMBL" id="JBBNAG010000001">
    <property type="protein sequence ID" value="KAK9165410.1"/>
    <property type="molecule type" value="Genomic_DNA"/>
</dbReference>
<keyword evidence="3" id="KW-1185">Reference proteome</keyword>
<evidence type="ECO:0000256" key="1">
    <source>
        <dbReference type="SAM" id="MobiDB-lite"/>
    </source>
</evidence>
<reference evidence="2 3" key="1">
    <citation type="submission" date="2024-01" db="EMBL/GenBank/DDBJ databases">
        <title>Genome assemblies of Stephania.</title>
        <authorList>
            <person name="Yang L."/>
        </authorList>
    </citation>
    <scope>NUCLEOTIDE SEQUENCE [LARGE SCALE GENOMIC DNA]</scope>
    <source>
        <strain evidence="2">JXDWG</strain>
        <tissue evidence="2">Leaf</tissue>
    </source>
</reference>
<evidence type="ECO:0000313" key="3">
    <source>
        <dbReference type="Proteomes" id="UP001419268"/>
    </source>
</evidence>